<gene>
    <name evidence="3" type="ORF">MPUL_36080</name>
</gene>
<evidence type="ECO:0000256" key="1">
    <source>
        <dbReference type="SAM" id="MobiDB-lite"/>
    </source>
</evidence>
<feature type="domain" description="Carboxymuconolactone decarboxylase-like" evidence="2">
    <location>
        <begin position="601"/>
        <end position="671"/>
    </location>
</feature>
<feature type="region of interest" description="Disordered" evidence="1">
    <location>
        <begin position="63"/>
        <end position="220"/>
    </location>
</feature>
<evidence type="ECO:0000313" key="3">
    <source>
        <dbReference type="EMBL" id="BBY82450.1"/>
    </source>
</evidence>
<dbReference type="Pfam" id="PF21526">
    <property type="entry name" value="PGRS"/>
    <property type="match status" value="1"/>
</dbReference>
<dbReference type="InterPro" id="IPR003779">
    <property type="entry name" value="CMD-like"/>
</dbReference>
<reference evidence="3 4" key="1">
    <citation type="journal article" date="2019" name="Emerg. Microbes Infect.">
        <title>Comprehensive subspecies identification of 175 nontuberculous mycobacteria species based on 7547 genomic profiles.</title>
        <authorList>
            <person name="Matsumoto Y."/>
            <person name="Kinjo T."/>
            <person name="Motooka D."/>
            <person name="Nabeya D."/>
            <person name="Jung N."/>
            <person name="Uechi K."/>
            <person name="Horii T."/>
            <person name="Iida T."/>
            <person name="Fujita J."/>
            <person name="Nakamura S."/>
        </authorList>
    </citation>
    <scope>NUCLEOTIDE SEQUENCE [LARGE SCALE GENOMIC DNA]</scope>
    <source>
        <strain evidence="3 4">JCM 6370</strain>
    </source>
</reference>
<organism evidence="3 4">
    <name type="scientific">Mycolicibacterium pulveris</name>
    <name type="common">Mycobacterium pulveris</name>
    <dbReference type="NCBI Taxonomy" id="36813"/>
    <lineage>
        <taxon>Bacteria</taxon>
        <taxon>Bacillati</taxon>
        <taxon>Actinomycetota</taxon>
        <taxon>Actinomycetes</taxon>
        <taxon>Mycobacteriales</taxon>
        <taxon>Mycobacteriaceae</taxon>
        <taxon>Mycolicibacterium</taxon>
    </lineage>
</organism>
<dbReference type="GO" id="GO:0051920">
    <property type="term" value="F:peroxiredoxin activity"/>
    <property type="evidence" value="ECO:0007669"/>
    <property type="project" value="InterPro"/>
</dbReference>
<evidence type="ECO:0000259" key="2">
    <source>
        <dbReference type="Pfam" id="PF02627"/>
    </source>
</evidence>
<feature type="compositionally biased region" description="Acidic residues" evidence="1">
    <location>
        <begin position="132"/>
        <end position="165"/>
    </location>
</feature>
<feature type="compositionally biased region" description="Polar residues" evidence="1">
    <location>
        <begin position="211"/>
        <end position="220"/>
    </location>
</feature>
<evidence type="ECO:0000313" key="4">
    <source>
        <dbReference type="Proteomes" id="UP000467252"/>
    </source>
</evidence>
<dbReference type="Proteomes" id="UP000467252">
    <property type="component" value="Chromosome"/>
</dbReference>
<dbReference type="InterPro" id="IPR029032">
    <property type="entry name" value="AhpD-like"/>
</dbReference>
<name>A0A7I7UN68_MYCPV</name>
<dbReference type="PANTHER" id="PTHR34846:SF11">
    <property type="entry name" value="4-CARBOXYMUCONOLACTONE DECARBOXYLASE FAMILY PROTEIN (AFU_ORTHOLOGUE AFUA_6G11590)"/>
    <property type="match status" value="1"/>
</dbReference>
<dbReference type="Pfam" id="PF02627">
    <property type="entry name" value="CMD"/>
    <property type="match status" value="1"/>
</dbReference>
<dbReference type="InterPro" id="IPR048996">
    <property type="entry name" value="PGRS_rpt"/>
</dbReference>
<feature type="compositionally biased region" description="Polar residues" evidence="1">
    <location>
        <begin position="92"/>
        <end position="105"/>
    </location>
</feature>
<feature type="compositionally biased region" description="Low complexity" evidence="1">
    <location>
        <begin position="174"/>
        <end position="185"/>
    </location>
</feature>
<sequence>MRHTDRIVRSDDDTILCSTAFGEAAEVMAAGEDGHRTRRRWVRAGAVAAGLSVALVAGQGVAAAEPSDTGTDSATASEVAPKAGSSDEDHSSTGSAQHSTTTSSPDEGPKSMVSAQQNGGGSSDETDAKAEDETDSDTDDVEETEDTDTDTDDVEPGIEVDDQDDTNTAPPLNSRSRSTPTSASASHDDTTGAATSPVPSNALRFAGSDSKPGTAQYSSPLNPLLQAAHQLGAQSIGNPASPSVGAGILFHVNTMFAVGGRCGLICNGAAGTEANPHGVGGGWLFGNGGAGWSSTTPGVAGGNGGNGGLFWGHGGNGGNGGAGAAGGRGGNAGLLFGNGGTGGAGGAGLSGTAGVTGVNGGRGGDGTAGGDGGAGGNAGLWWGYGGNGGSGGAGGNGGAGAHGVDAAEDSGDDGGVGGNGGTGGTGGAGGAGGTGSLMFGHGGDGGAGGAAGSGGAGGFGGTGGASVITLPGGKLTDSGAAGGAGGIGGAAGLAGIGGSGGAGGLFGQAGLDGAIGAFGTVGADGGIGGAGGLGGRLPIIDLDTATPEQLKLIALMKELGLPIQAVTGIQLEDVDGRLVGPLNAYLYNPVIGQAIFNVGNTFASSSLPARVKEIIILSVGGQWGSEYELYAHVKAAQLYGIDAEAIDSLANGQAPAGLTGNELVAAQFVQELVSTHRVSDATYAAAVEAFGQAGVVDMANLAGTYLGASALLNAFEVQGPDQFAAPIPPAPPSPVPPSDEYGLGGRLPLLDLSTATPAQLELAAQIKAVAIPTQQATGIQLLSPEGQLIGPLNSYLYNPTIGGALFDVGNAFAASTLSPRVKEIIILSVGGQWGSGYELYAHKLAAQMVGVPQDAIDALASGEPAVGLSGDELIAAQFVQELVSTYRVSNDTYHAAEAAFGQRGLVDLVNLAGTYLGASATLNVFAIPVPPEQP</sequence>
<protein>
    <recommendedName>
        <fullName evidence="2">Carboxymuconolactone decarboxylase-like domain-containing protein</fullName>
    </recommendedName>
</protein>
<dbReference type="Gene3D" id="1.20.1290.10">
    <property type="entry name" value="AhpD-like"/>
    <property type="match status" value="2"/>
</dbReference>
<feature type="region of interest" description="Disordered" evidence="1">
    <location>
        <begin position="395"/>
        <end position="423"/>
    </location>
</feature>
<dbReference type="EMBL" id="AP022599">
    <property type="protein sequence ID" value="BBY82450.1"/>
    <property type="molecule type" value="Genomic_DNA"/>
</dbReference>
<proteinExistence type="predicted"/>
<dbReference type="AlphaFoldDB" id="A0A7I7UN68"/>
<accession>A0A7I7UN68</accession>
<keyword evidence="4" id="KW-1185">Reference proteome</keyword>
<dbReference type="SUPFAM" id="SSF69118">
    <property type="entry name" value="AhpD-like"/>
    <property type="match status" value="2"/>
</dbReference>
<feature type="compositionally biased region" description="Gly residues" evidence="1">
    <location>
        <begin position="413"/>
        <end position="423"/>
    </location>
</feature>
<dbReference type="PANTHER" id="PTHR34846">
    <property type="entry name" value="4-CARBOXYMUCONOLACTONE DECARBOXYLASE FAMILY PROTEIN (AFU_ORTHOLOGUE AFUA_6G11590)"/>
    <property type="match status" value="1"/>
</dbReference>